<evidence type="ECO:0000256" key="3">
    <source>
        <dbReference type="ARBA" id="ARBA00023125"/>
    </source>
</evidence>
<dbReference type="Pfam" id="PF03466">
    <property type="entry name" value="LysR_substrate"/>
    <property type="match status" value="1"/>
</dbReference>
<dbReference type="PANTHER" id="PTHR30537:SF5">
    <property type="entry name" value="HTH-TYPE TRANSCRIPTIONAL ACTIVATOR TTDR-RELATED"/>
    <property type="match status" value="1"/>
</dbReference>
<dbReference type="InterPro" id="IPR058163">
    <property type="entry name" value="LysR-type_TF_proteobact-type"/>
</dbReference>
<dbReference type="Gene3D" id="1.10.10.10">
    <property type="entry name" value="Winged helix-like DNA-binding domain superfamily/Winged helix DNA-binding domain"/>
    <property type="match status" value="1"/>
</dbReference>
<evidence type="ECO:0000256" key="4">
    <source>
        <dbReference type="ARBA" id="ARBA00023163"/>
    </source>
</evidence>
<sequence length="278" mass="31084">MIYNDLALFTVVANHLSFSRAADRLGIPLSRVSRRIAELEGHLGTKLFERTTRQVRLTEEGRRLLDRCQDPIESLQGVAGFTDDTRRQSIRITAPPLAARTTIGPRLLDFAEQNPDVALEVTTTNIMLDFFRDNIDLAFRVGPLTDSSLVAKRLWSVPYCFCAGQGFIRERALDGPIYRPDFLALPALTAGQPWVLESGETLQPKHTAHSLTDLDVIAQAARRNLGVAMLPLDMVDGDLQRLEVTDTIPLTRDMFAVYSSRRLLPARVRKLIDFMAPG</sequence>
<dbReference type="CDD" id="cd08422">
    <property type="entry name" value="PBP2_CrgA_like"/>
    <property type="match status" value="1"/>
</dbReference>
<dbReference type="GO" id="GO:0043565">
    <property type="term" value="F:sequence-specific DNA binding"/>
    <property type="evidence" value="ECO:0007669"/>
    <property type="project" value="TreeGrafter"/>
</dbReference>
<dbReference type="InterPro" id="IPR000847">
    <property type="entry name" value="LysR_HTH_N"/>
</dbReference>
<evidence type="ECO:0000256" key="1">
    <source>
        <dbReference type="ARBA" id="ARBA00009437"/>
    </source>
</evidence>
<dbReference type="InterPro" id="IPR005119">
    <property type="entry name" value="LysR_subst-bd"/>
</dbReference>
<dbReference type="SUPFAM" id="SSF53850">
    <property type="entry name" value="Periplasmic binding protein-like II"/>
    <property type="match status" value="1"/>
</dbReference>
<gene>
    <name evidence="6" type="ORF">GS634_06685</name>
</gene>
<keyword evidence="2" id="KW-0805">Transcription regulation</keyword>
<feature type="domain" description="HTH lysR-type" evidence="5">
    <location>
        <begin position="1"/>
        <end position="58"/>
    </location>
</feature>
<dbReference type="InterPro" id="IPR036390">
    <property type="entry name" value="WH_DNA-bd_sf"/>
</dbReference>
<proteinExistence type="inferred from homology"/>
<keyword evidence="4" id="KW-0804">Transcription</keyword>
<comment type="caution">
    <text evidence="6">The sequence shown here is derived from an EMBL/GenBank/DDBJ whole genome shotgun (WGS) entry which is preliminary data.</text>
</comment>
<dbReference type="AlphaFoldDB" id="A0AA90YS53"/>
<dbReference type="GO" id="GO:0006351">
    <property type="term" value="P:DNA-templated transcription"/>
    <property type="evidence" value="ECO:0007669"/>
    <property type="project" value="TreeGrafter"/>
</dbReference>
<evidence type="ECO:0000259" key="5">
    <source>
        <dbReference type="PROSITE" id="PS50931"/>
    </source>
</evidence>
<dbReference type="InterPro" id="IPR036388">
    <property type="entry name" value="WH-like_DNA-bd_sf"/>
</dbReference>
<evidence type="ECO:0000313" key="6">
    <source>
        <dbReference type="EMBL" id="NOE17806.1"/>
    </source>
</evidence>
<dbReference type="SUPFAM" id="SSF46785">
    <property type="entry name" value="Winged helix' DNA-binding domain"/>
    <property type="match status" value="1"/>
</dbReference>
<reference evidence="6" key="1">
    <citation type="submission" date="2019-12" db="EMBL/GenBank/DDBJ databases">
        <title>Ruegeria JWLKs population differentiation of coral mucus and skeleton niches.</title>
        <authorList>
            <person name="Luo D."/>
        </authorList>
    </citation>
    <scope>NUCLEOTIDE SEQUENCE</scope>
    <source>
        <strain evidence="6">HKCCD6181</strain>
    </source>
</reference>
<keyword evidence="3" id="KW-0238">DNA-binding</keyword>
<organism evidence="6 7">
    <name type="scientific">Ruegeria atlantica</name>
    <dbReference type="NCBI Taxonomy" id="81569"/>
    <lineage>
        <taxon>Bacteria</taxon>
        <taxon>Pseudomonadati</taxon>
        <taxon>Pseudomonadota</taxon>
        <taxon>Alphaproteobacteria</taxon>
        <taxon>Rhodobacterales</taxon>
        <taxon>Roseobacteraceae</taxon>
        <taxon>Ruegeria</taxon>
    </lineage>
</organism>
<evidence type="ECO:0000313" key="7">
    <source>
        <dbReference type="Proteomes" id="UP000597886"/>
    </source>
</evidence>
<dbReference type="Gene3D" id="3.40.190.290">
    <property type="match status" value="1"/>
</dbReference>
<dbReference type="PROSITE" id="PS50931">
    <property type="entry name" value="HTH_LYSR"/>
    <property type="match status" value="1"/>
</dbReference>
<protein>
    <submittedName>
        <fullName evidence="6">LysR family transcriptional regulator</fullName>
    </submittedName>
</protein>
<dbReference type="Proteomes" id="UP000597886">
    <property type="component" value="Unassembled WGS sequence"/>
</dbReference>
<name>A0AA90YS53_9RHOB</name>
<dbReference type="EMBL" id="WVRA01000002">
    <property type="protein sequence ID" value="NOE17806.1"/>
    <property type="molecule type" value="Genomic_DNA"/>
</dbReference>
<dbReference type="GO" id="GO:0003700">
    <property type="term" value="F:DNA-binding transcription factor activity"/>
    <property type="evidence" value="ECO:0007669"/>
    <property type="project" value="InterPro"/>
</dbReference>
<dbReference type="PANTHER" id="PTHR30537">
    <property type="entry name" value="HTH-TYPE TRANSCRIPTIONAL REGULATOR"/>
    <property type="match status" value="1"/>
</dbReference>
<dbReference type="RefSeq" id="WP_171329171.1">
    <property type="nucleotide sequence ID" value="NZ_WVRA01000002.1"/>
</dbReference>
<dbReference type="Pfam" id="PF00126">
    <property type="entry name" value="HTH_1"/>
    <property type="match status" value="1"/>
</dbReference>
<comment type="similarity">
    <text evidence="1">Belongs to the LysR transcriptional regulatory family.</text>
</comment>
<evidence type="ECO:0000256" key="2">
    <source>
        <dbReference type="ARBA" id="ARBA00023015"/>
    </source>
</evidence>
<dbReference type="FunFam" id="1.10.10.10:FF:000001">
    <property type="entry name" value="LysR family transcriptional regulator"/>
    <property type="match status" value="1"/>
</dbReference>
<accession>A0AA90YS53</accession>